<evidence type="ECO:0000313" key="2">
    <source>
        <dbReference type="EMBL" id="ASJ16151.1"/>
    </source>
</evidence>
<organism evidence="2 3">
    <name type="scientific">Thermococcus chitonophagus</name>
    <dbReference type="NCBI Taxonomy" id="54262"/>
    <lineage>
        <taxon>Archaea</taxon>
        <taxon>Methanobacteriati</taxon>
        <taxon>Methanobacteriota</taxon>
        <taxon>Thermococci</taxon>
        <taxon>Thermococcales</taxon>
        <taxon>Thermococcaceae</taxon>
        <taxon>Thermococcus</taxon>
    </lineage>
</organism>
<name>A0A2Z2N2R2_9EURY</name>
<dbReference type="PANTHER" id="PTHR10314">
    <property type="entry name" value="CYSTATHIONINE BETA-SYNTHASE"/>
    <property type="match status" value="1"/>
</dbReference>
<reference evidence="2 3" key="1">
    <citation type="submission" date="2016-04" db="EMBL/GenBank/DDBJ databases">
        <title>Complete genome sequence of Thermococcus chitonophagus type strain GC74.</title>
        <authorList>
            <person name="Oger P.M."/>
        </authorList>
    </citation>
    <scope>NUCLEOTIDE SEQUENCE [LARGE SCALE GENOMIC DNA]</scope>
    <source>
        <strain evidence="2 3">GC74</strain>
    </source>
</reference>
<dbReference type="RefSeq" id="WP_068579248.1">
    <property type="nucleotide sequence ID" value="NZ_CP015193.1"/>
</dbReference>
<sequence>MSFAKLEFFNPFSRSIKDRAVYSMIMEAFRKKKFNGTRKHYEATSGNVGIAMAALSSVFNLEFRAYIPSNTPKATETIIKIFGADVVRTDFDVIDQEFIEYVKKEAERDKAINLNQFENDANFFAHYTITAKEIEEQLKSIGKVPEVVIAGVGTSGHIAGIAKYLKEKYGTRVIGVVPAKGSTIPGIKRLETKPKWFFKVKIDQVVDITEEEAFEGIVKVARNDGLLIGMSSGAVVAAYEKIKPEGTTVLIFPDDGFKYVEIFERLLAGARDMTSSQISQPQAP</sequence>
<dbReference type="Gene3D" id="3.40.50.1100">
    <property type="match status" value="2"/>
</dbReference>
<dbReference type="OrthoDB" id="10138at2157"/>
<dbReference type="InterPro" id="IPR036052">
    <property type="entry name" value="TrpB-like_PALP_sf"/>
</dbReference>
<protein>
    <submittedName>
        <fullName evidence="2">Cysteine synthase</fullName>
    </submittedName>
</protein>
<dbReference type="CDD" id="cd01561">
    <property type="entry name" value="CBS_like"/>
    <property type="match status" value="1"/>
</dbReference>
<proteinExistence type="predicted"/>
<dbReference type="Pfam" id="PF00291">
    <property type="entry name" value="PALP"/>
    <property type="match status" value="1"/>
</dbReference>
<dbReference type="GeneID" id="33321546"/>
<accession>A0A2Z2N2R2</accession>
<dbReference type="Proteomes" id="UP000250189">
    <property type="component" value="Chromosome"/>
</dbReference>
<gene>
    <name evidence="2" type="ORF">A3L04_03180</name>
</gene>
<dbReference type="EMBL" id="CP015193">
    <property type="protein sequence ID" value="ASJ16151.1"/>
    <property type="molecule type" value="Genomic_DNA"/>
</dbReference>
<evidence type="ECO:0000259" key="1">
    <source>
        <dbReference type="Pfam" id="PF00291"/>
    </source>
</evidence>
<evidence type="ECO:0000313" key="3">
    <source>
        <dbReference type="Proteomes" id="UP000250189"/>
    </source>
</evidence>
<keyword evidence="3" id="KW-1185">Reference proteome</keyword>
<dbReference type="SUPFAM" id="SSF53686">
    <property type="entry name" value="Tryptophan synthase beta subunit-like PLP-dependent enzymes"/>
    <property type="match status" value="1"/>
</dbReference>
<dbReference type="InterPro" id="IPR001926">
    <property type="entry name" value="TrpB-like_PALP"/>
</dbReference>
<dbReference type="InterPro" id="IPR050214">
    <property type="entry name" value="Cys_Synth/Cystath_Beta-Synth"/>
</dbReference>
<dbReference type="AlphaFoldDB" id="A0A2Z2N2R2"/>
<feature type="domain" description="Tryptophan synthase beta chain-like PALP" evidence="1">
    <location>
        <begin position="3"/>
        <end position="254"/>
    </location>
</feature>